<dbReference type="PANTHER" id="PTHR45902">
    <property type="entry name" value="LATROPHILIN RECEPTOR-LIKE PROTEIN A"/>
    <property type="match status" value="1"/>
</dbReference>
<evidence type="ECO:0000256" key="5">
    <source>
        <dbReference type="SAM" id="Phobius"/>
    </source>
</evidence>
<feature type="signal peptide" evidence="6">
    <location>
        <begin position="1"/>
        <end position="19"/>
    </location>
</feature>
<evidence type="ECO:0000259" key="7">
    <source>
        <dbReference type="PROSITE" id="PS50261"/>
    </source>
</evidence>
<feature type="transmembrane region" description="Helical" evidence="5">
    <location>
        <begin position="906"/>
        <end position="922"/>
    </location>
</feature>
<feature type="transmembrane region" description="Helical" evidence="5">
    <location>
        <begin position="1070"/>
        <end position="1090"/>
    </location>
</feature>
<name>A0A9D4RI61_DREPO</name>
<keyword evidence="6" id="KW-0732">Signal</keyword>
<dbReference type="AlphaFoldDB" id="A0A9D4RI61"/>
<dbReference type="PANTHER" id="PTHR45902:SF1">
    <property type="entry name" value="LATROPHILIN RECEPTOR-LIKE PROTEIN A"/>
    <property type="match status" value="1"/>
</dbReference>
<evidence type="ECO:0000256" key="4">
    <source>
        <dbReference type="ARBA" id="ARBA00023136"/>
    </source>
</evidence>
<dbReference type="Gene3D" id="1.20.1070.10">
    <property type="entry name" value="Rhodopsin 7-helix transmembrane proteins"/>
    <property type="match status" value="1"/>
</dbReference>
<organism evidence="8 9">
    <name type="scientific">Dreissena polymorpha</name>
    <name type="common">Zebra mussel</name>
    <name type="synonym">Mytilus polymorpha</name>
    <dbReference type="NCBI Taxonomy" id="45954"/>
    <lineage>
        <taxon>Eukaryota</taxon>
        <taxon>Metazoa</taxon>
        <taxon>Spiralia</taxon>
        <taxon>Lophotrochozoa</taxon>
        <taxon>Mollusca</taxon>
        <taxon>Bivalvia</taxon>
        <taxon>Autobranchia</taxon>
        <taxon>Heteroconchia</taxon>
        <taxon>Euheterodonta</taxon>
        <taxon>Imparidentia</taxon>
        <taxon>Neoheterodontei</taxon>
        <taxon>Myida</taxon>
        <taxon>Dreissenoidea</taxon>
        <taxon>Dreissenidae</taxon>
        <taxon>Dreissena</taxon>
    </lineage>
</organism>
<evidence type="ECO:0000256" key="2">
    <source>
        <dbReference type="ARBA" id="ARBA00022692"/>
    </source>
</evidence>
<dbReference type="GO" id="GO:0007166">
    <property type="term" value="P:cell surface receptor signaling pathway"/>
    <property type="evidence" value="ECO:0007669"/>
    <property type="project" value="InterPro"/>
</dbReference>
<keyword evidence="2 5" id="KW-0812">Transmembrane</keyword>
<evidence type="ECO:0000256" key="3">
    <source>
        <dbReference type="ARBA" id="ARBA00022989"/>
    </source>
</evidence>
<feature type="transmembrane region" description="Helical" evidence="5">
    <location>
        <begin position="1096"/>
        <end position="1118"/>
    </location>
</feature>
<dbReference type="InterPro" id="IPR000832">
    <property type="entry name" value="GPCR_2_secretin-like"/>
</dbReference>
<protein>
    <recommendedName>
        <fullName evidence="7">G-protein coupled receptors family 2 profile 2 domain-containing protein</fullName>
    </recommendedName>
</protein>
<keyword evidence="3 5" id="KW-1133">Transmembrane helix</keyword>
<dbReference type="CDD" id="cd15039">
    <property type="entry name" value="7tmB3_Methuselah-like"/>
    <property type="match status" value="1"/>
</dbReference>
<dbReference type="GO" id="GO:0004930">
    <property type="term" value="F:G protein-coupled receptor activity"/>
    <property type="evidence" value="ECO:0007669"/>
    <property type="project" value="InterPro"/>
</dbReference>
<feature type="transmembrane region" description="Helical" evidence="5">
    <location>
        <begin position="942"/>
        <end position="960"/>
    </location>
</feature>
<feature type="chain" id="PRO_5038876903" description="G-protein coupled receptors family 2 profile 2 domain-containing protein" evidence="6">
    <location>
        <begin position="20"/>
        <end position="1167"/>
    </location>
</feature>
<proteinExistence type="predicted"/>
<dbReference type="EMBL" id="JAIWYP010000002">
    <property type="protein sequence ID" value="KAH3867180.1"/>
    <property type="molecule type" value="Genomic_DNA"/>
</dbReference>
<dbReference type="OrthoDB" id="6153483at2759"/>
<gene>
    <name evidence="8" type="ORF">DPMN_030305</name>
</gene>
<evidence type="ECO:0000313" key="8">
    <source>
        <dbReference type="EMBL" id="KAH3867180.1"/>
    </source>
</evidence>
<comment type="subcellular location">
    <subcellularLocation>
        <location evidence="1">Membrane</location>
        <topology evidence="1">Multi-pass membrane protein</topology>
    </subcellularLocation>
</comment>
<feature type="domain" description="G-protein coupled receptors family 2 profile 2" evidence="7">
    <location>
        <begin position="869"/>
        <end position="1119"/>
    </location>
</feature>
<reference evidence="8" key="2">
    <citation type="submission" date="2020-11" db="EMBL/GenBank/DDBJ databases">
        <authorList>
            <person name="McCartney M.A."/>
            <person name="Auch B."/>
            <person name="Kono T."/>
            <person name="Mallez S."/>
            <person name="Becker A."/>
            <person name="Gohl D.M."/>
            <person name="Silverstein K.A.T."/>
            <person name="Koren S."/>
            <person name="Bechman K.B."/>
            <person name="Herman A."/>
            <person name="Abrahante J.E."/>
            <person name="Garbe J."/>
        </authorList>
    </citation>
    <scope>NUCLEOTIDE SEQUENCE</scope>
    <source>
        <strain evidence="8">Duluth1</strain>
        <tissue evidence="8">Whole animal</tissue>
    </source>
</reference>
<sequence length="1167" mass="130680">MRYELHLTLLNVCVHLVTSSPGAFNVTEIAIMAFVQSAMCDNYISCGKEINETNSELVHTFVNGLQFHWPEIPPAQCCRECSCDVASCAKKGTCCPNILDQVNLEDANYFSCEMAQMRKEGRFFRAENHFYMRSKCHPYYAKTGSSLEVISLCEIRTENKLEIHVPVLDTITNVTYANKYCAQCNLVTDTDGTFPANGGNLVYWDSSVQCTDANEASSILAASNHNQGFIKAILLTKTCNVIFKPKPVYEVHTSSCLGAEIDRCNATGNIITYDPWLEKACGAYTSTFNVKFKNVFCFLCNTFIIDLNYCSTIPAHDSHHIFPEFSSLLAFTPDIRKPPTSKPTGCSSEQVFDEHEETCRDIFCRFPKRFNGSECVNAVDTLDGVSFKLYLKFTPQTPFGISLLGEFVVLLESKVTEMLQIWELYDAVYSFKILYNLNENILAPSVLSIAHTFPPDTLTFPPDVPTFRSDVPTFQTDVLKFPSNVPTFPADVPTFPNDVPKLPFDVPPFPPDVPTFPLDVPTFPSDVPTFQPDVLKFLSNPPTFPADVPTFPNDVPKLPFDVPPFPPDVPTFSPDVSTFPPDLPIFSLDKTTFPPDLPTVQPDAPTLTPDETTFPPDVATFTPALSSFPSDVSTCQPDVPRIPIDVSTLLPTMYTPLPSTAPQPNRMPGSVPTIKGNERTSTVAASPETIEYFLVRIEMNLQKKNSNPKNSVTLLDKALEFDETSMAIASTSSRFNVTFNFEFVDFYISDDSNEFEIKMFDPVSGILLSEALPLFNSPLVKATTTSTVLTARFKCPLVVLNLTEINPIENNAFRLKNGAMIDRKYVNYGKHMITNETFEVCWEIYKTYFNGSKTRQTDRSTDRKPVTATGILSLACMIISVTCLLITLLTYFLFNELRTQPGINNMGLTISLIIAQVLFQFGKEQHANVPSWACEFIGALVHFFWLLVIFWMNVCCWHMFRAFTNMQAIPFKQSYVWKTCVYTVYAFVGSLLFVAINITVTVVNTNNADVGYGDGNCYISMLEMVGYTFSLPVLLIILSNLAMFCIVIFKIKRNPAVQSSAESKRNYLTIFAKLSTLTGLSWIFGFIYTYTEISVFVYLFIILSNGQGVLIFISFVCSKRVYNLYKMKLCAQTSERKKTPQSSISMTLTEGSSTFSSISRTQTEIDV</sequence>
<dbReference type="InterPro" id="IPR053231">
    <property type="entry name" value="GPCR_LN-TM7"/>
</dbReference>
<dbReference type="Proteomes" id="UP000828390">
    <property type="component" value="Unassembled WGS sequence"/>
</dbReference>
<keyword evidence="9" id="KW-1185">Reference proteome</keyword>
<feature type="transmembrane region" description="Helical" evidence="5">
    <location>
        <begin position="871"/>
        <end position="894"/>
    </location>
</feature>
<evidence type="ECO:0000256" key="1">
    <source>
        <dbReference type="ARBA" id="ARBA00004141"/>
    </source>
</evidence>
<keyword evidence="4 5" id="KW-0472">Membrane</keyword>
<dbReference type="GO" id="GO:0016020">
    <property type="term" value="C:membrane"/>
    <property type="evidence" value="ECO:0007669"/>
    <property type="project" value="UniProtKB-SubCell"/>
</dbReference>
<evidence type="ECO:0000313" key="9">
    <source>
        <dbReference type="Proteomes" id="UP000828390"/>
    </source>
</evidence>
<evidence type="ECO:0000256" key="6">
    <source>
        <dbReference type="SAM" id="SignalP"/>
    </source>
</evidence>
<accession>A0A9D4RI61</accession>
<reference evidence="8" key="1">
    <citation type="journal article" date="2019" name="bioRxiv">
        <title>The Genome of the Zebra Mussel, Dreissena polymorpha: A Resource for Invasive Species Research.</title>
        <authorList>
            <person name="McCartney M.A."/>
            <person name="Auch B."/>
            <person name="Kono T."/>
            <person name="Mallez S."/>
            <person name="Zhang Y."/>
            <person name="Obille A."/>
            <person name="Becker A."/>
            <person name="Abrahante J.E."/>
            <person name="Garbe J."/>
            <person name="Badalamenti J.P."/>
            <person name="Herman A."/>
            <person name="Mangelson H."/>
            <person name="Liachko I."/>
            <person name="Sullivan S."/>
            <person name="Sone E.D."/>
            <person name="Koren S."/>
            <person name="Silverstein K.A.T."/>
            <person name="Beckman K.B."/>
            <person name="Gohl D.M."/>
        </authorList>
    </citation>
    <scope>NUCLEOTIDE SEQUENCE</scope>
    <source>
        <strain evidence="8">Duluth1</strain>
        <tissue evidence="8">Whole animal</tissue>
    </source>
</reference>
<comment type="caution">
    <text evidence="8">The sequence shown here is derived from an EMBL/GenBank/DDBJ whole genome shotgun (WGS) entry which is preliminary data.</text>
</comment>
<feature type="transmembrane region" description="Helical" evidence="5">
    <location>
        <begin position="1024"/>
        <end position="1049"/>
    </location>
</feature>
<dbReference type="Pfam" id="PF00002">
    <property type="entry name" value="7tm_2"/>
    <property type="match status" value="1"/>
</dbReference>
<dbReference type="PROSITE" id="PS50261">
    <property type="entry name" value="G_PROTEIN_RECEP_F2_4"/>
    <property type="match status" value="1"/>
</dbReference>
<feature type="transmembrane region" description="Helical" evidence="5">
    <location>
        <begin position="981"/>
        <end position="1004"/>
    </location>
</feature>
<dbReference type="InterPro" id="IPR017981">
    <property type="entry name" value="GPCR_2-like_7TM"/>
</dbReference>